<evidence type="ECO:0000313" key="2">
    <source>
        <dbReference type="Proteomes" id="UP000548304"/>
    </source>
</evidence>
<dbReference type="EMBL" id="JACBYW010000001">
    <property type="protein sequence ID" value="NYH77069.1"/>
    <property type="molecule type" value="Genomic_DNA"/>
</dbReference>
<dbReference type="Proteomes" id="UP000548304">
    <property type="component" value="Unassembled WGS sequence"/>
</dbReference>
<dbReference type="InterPro" id="IPR046214">
    <property type="entry name" value="DUF6247"/>
</dbReference>
<gene>
    <name evidence="1" type="ORF">FHR84_000383</name>
</gene>
<name>A0A852YU25_9ACTN</name>
<comment type="caution">
    <text evidence="1">The sequence shown here is derived from an EMBL/GenBank/DDBJ whole genome shotgun (WGS) entry which is preliminary data.</text>
</comment>
<dbReference type="Pfam" id="PF19760">
    <property type="entry name" value="DUF6247"/>
    <property type="match status" value="1"/>
</dbReference>
<dbReference type="RefSeq" id="WP_179533676.1">
    <property type="nucleotide sequence ID" value="NZ_JACBYW010000001.1"/>
</dbReference>
<protein>
    <submittedName>
        <fullName evidence="1">Uncharacterized protein</fullName>
    </submittedName>
</protein>
<accession>A0A852YU25</accession>
<proteinExistence type="predicted"/>
<keyword evidence="2" id="KW-1185">Reference proteome</keyword>
<sequence>MVDKSDWKIQGNVSRDAQVFREVLDEEDRPVFEREFRGALWEVARDFDTSHIDNVLIRWWGRAVDAAQPITDEERDAIARAERGDFSKVWQHDTDGTSWQEDENGIIWRKEENGAIHREAPSGLKEHH</sequence>
<evidence type="ECO:0000313" key="1">
    <source>
        <dbReference type="EMBL" id="NYH77069.1"/>
    </source>
</evidence>
<dbReference type="AlphaFoldDB" id="A0A852YU25"/>
<reference evidence="1 2" key="1">
    <citation type="submission" date="2020-07" db="EMBL/GenBank/DDBJ databases">
        <title>Genomic Encyclopedia of Type Strains, Phase III (KMG-III): the genomes of soil and plant-associated and newly described type strains.</title>
        <authorList>
            <person name="Whitman W."/>
        </authorList>
    </citation>
    <scope>NUCLEOTIDE SEQUENCE [LARGE SCALE GENOMIC DNA]</scope>
    <source>
        <strain evidence="1 2">CECT 8576</strain>
    </source>
</reference>
<organism evidence="1 2">
    <name type="scientific">Actinopolyspora biskrensis</name>
    <dbReference type="NCBI Taxonomy" id="1470178"/>
    <lineage>
        <taxon>Bacteria</taxon>
        <taxon>Bacillati</taxon>
        <taxon>Actinomycetota</taxon>
        <taxon>Actinomycetes</taxon>
        <taxon>Actinopolysporales</taxon>
        <taxon>Actinopolysporaceae</taxon>
        <taxon>Actinopolyspora</taxon>
    </lineage>
</organism>